<keyword evidence="2" id="KW-1003">Cell membrane</keyword>
<evidence type="ECO:0000313" key="9">
    <source>
        <dbReference type="Proteomes" id="UP000185596"/>
    </source>
</evidence>
<dbReference type="GO" id="GO:0005886">
    <property type="term" value="C:plasma membrane"/>
    <property type="evidence" value="ECO:0007669"/>
    <property type="project" value="UniProtKB-SubCell"/>
</dbReference>
<feature type="domain" description="ABC3 transporter permease C-terminal" evidence="7">
    <location>
        <begin position="655"/>
        <end position="760"/>
    </location>
</feature>
<feature type="domain" description="ABC3 transporter permease C-terminal" evidence="7">
    <location>
        <begin position="198"/>
        <end position="313"/>
    </location>
</feature>
<feature type="transmembrane region" description="Helical" evidence="6">
    <location>
        <begin position="330"/>
        <end position="351"/>
    </location>
</feature>
<feature type="transmembrane region" description="Helical" evidence="6">
    <location>
        <begin position="652"/>
        <end position="673"/>
    </location>
</feature>
<reference evidence="8 9" key="1">
    <citation type="submission" date="2016-12" db="EMBL/GenBank/DDBJ databases">
        <title>The draft genome sequence of Actinophytocola sp. 11-183.</title>
        <authorList>
            <person name="Wang W."/>
            <person name="Yuan L."/>
        </authorList>
    </citation>
    <scope>NUCLEOTIDE SEQUENCE [LARGE SCALE GENOMIC DNA]</scope>
    <source>
        <strain evidence="8 9">11-183</strain>
    </source>
</reference>
<dbReference type="EMBL" id="MSIE01000037">
    <property type="protein sequence ID" value="OLF15739.1"/>
    <property type="molecule type" value="Genomic_DNA"/>
</dbReference>
<evidence type="ECO:0000256" key="3">
    <source>
        <dbReference type="ARBA" id="ARBA00022692"/>
    </source>
</evidence>
<feature type="transmembrane region" description="Helical" evidence="6">
    <location>
        <begin position="247"/>
        <end position="268"/>
    </location>
</feature>
<accession>A0A1Q8CN03</accession>
<dbReference type="AlphaFoldDB" id="A0A1Q8CN03"/>
<keyword evidence="9" id="KW-1185">Reference proteome</keyword>
<evidence type="ECO:0000256" key="4">
    <source>
        <dbReference type="ARBA" id="ARBA00022989"/>
    </source>
</evidence>
<feature type="transmembrane region" description="Helical" evidence="6">
    <location>
        <begin position="409"/>
        <end position="429"/>
    </location>
</feature>
<dbReference type="STRING" id="1912961.BU204_20240"/>
<proteinExistence type="predicted"/>
<keyword evidence="3 6" id="KW-0812">Transmembrane</keyword>
<comment type="caution">
    <text evidence="8">The sequence shown here is derived from an EMBL/GenBank/DDBJ whole genome shotgun (WGS) entry which is preliminary data.</text>
</comment>
<feature type="transmembrane region" description="Helical" evidence="6">
    <location>
        <begin position="700"/>
        <end position="726"/>
    </location>
</feature>
<evidence type="ECO:0000259" key="7">
    <source>
        <dbReference type="Pfam" id="PF02687"/>
    </source>
</evidence>
<dbReference type="InterPro" id="IPR003838">
    <property type="entry name" value="ABC3_permease_C"/>
</dbReference>
<dbReference type="OrthoDB" id="3654456at2"/>
<organism evidence="8 9">
    <name type="scientific">Actinophytocola xanthii</name>
    <dbReference type="NCBI Taxonomy" id="1912961"/>
    <lineage>
        <taxon>Bacteria</taxon>
        <taxon>Bacillati</taxon>
        <taxon>Actinomycetota</taxon>
        <taxon>Actinomycetes</taxon>
        <taxon>Pseudonocardiales</taxon>
        <taxon>Pseudonocardiaceae</taxon>
    </lineage>
</organism>
<name>A0A1Q8CN03_9PSEU</name>
<dbReference type="Proteomes" id="UP000185596">
    <property type="component" value="Unassembled WGS sequence"/>
</dbReference>
<protein>
    <recommendedName>
        <fullName evidence="7">ABC3 transporter permease C-terminal domain-containing protein</fullName>
    </recommendedName>
</protein>
<comment type="subcellular location">
    <subcellularLocation>
        <location evidence="1">Cell membrane</location>
        <topology evidence="1">Multi-pass membrane protein</topology>
    </subcellularLocation>
</comment>
<feature type="transmembrane region" description="Helical" evidence="6">
    <location>
        <begin position="191"/>
        <end position="214"/>
    </location>
</feature>
<evidence type="ECO:0000256" key="1">
    <source>
        <dbReference type="ARBA" id="ARBA00004651"/>
    </source>
</evidence>
<dbReference type="Pfam" id="PF02687">
    <property type="entry name" value="FtsX"/>
    <property type="match status" value="2"/>
</dbReference>
<dbReference type="InterPro" id="IPR038766">
    <property type="entry name" value="Membrane_comp_ABC_pdt"/>
</dbReference>
<feature type="transmembrane region" description="Helical" evidence="6">
    <location>
        <begin position="288"/>
        <end position="309"/>
    </location>
</feature>
<evidence type="ECO:0000256" key="2">
    <source>
        <dbReference type="ARBA" id="ARBA00022475"/>
    </source>
</evidence>
<dbReference type="PANTHER" id="PTHR30287:SF1">
    <property type="entry name" value="INNER MEMBRANE PROTEIN"/>
    <property type="match status" value="1"/>
</dbReference>
<keyword evidence="4 6" id="KW-1133">Transmembrane helix</keyword>
<dbReference type="RefSeq" id="WP_075127272.1">
    <property type="nucleotide sequence ID" value="NZ_MSIE01000037.1"/>
</dbReference>
<evidence type="ECO:0000313" key="8">
    <source>
        <dbReference type="EMBL" id="OLF15739.1"/>
    </source>
</evidence>
<evidence type="ECO:0000256" key="5">
    <source>
        <dbReference type="ARBA" id="ARBA00023136"/>
    </source>
</evidence>
<sequence>MRGWTSDLILGMRLAVGGGRSSVTRFVLSTVGVGVAVVVLLVGASVGTIVTQQDQRDDADTVRSTEPVDGVDPLYVARSISQFQGESIELAFVHAQGENPPLPPGIDEVPAPGEMVASQALVGLLGSPDGDLLRPRLPQELVGTIGREMVPEPGDLIAYVGADAELIGAPEAERVYEFGAQYESSPPAVEAMLLVNLGAVILLVPVFIFVASASRIAGAERDRRLSALRLVGVGAAQVRRIAAAETAISAFAGLVVGSAAFLVLRAFAEDIELLGLRVYREDVVPNPVLVLVIVVAIPALAVLTALVALRRTIIEPLGVVRRVKPVRRQVWWRLLLVAAGVALLLTGGGGSRGSDQWAIALSAGTALLLIGVPVLLPWLVEGIAGRISGGPSSWQLAVRRLQLDSGTSARVVGGVVVVLAGAIALQTTLTSVEDDMGITAAAAGQPPEPVIEVKLVDHDIADEALAEVRAVPAVREAYLLRGVAAFEPGASEGSGTQIVVLDCAAMRAAAGVEECADGDVLTVPDGRSVPRPGTELEFRQYEYSDEPTEESATFERLGTWTVPNRMREVDGNAELDEMVAFADLIATPGAFASLPPAVYTSLRVDAGNPTSDQLEQLRNSVGEFGWRAYVYSYNTVEDLRADQAVFLAVRNALYAASVFILLLAGVSLLVLALEHIRERRRALAMLVASGVPRGVLARSLLWQVVLPLGIGVVVAVGTGIGLGAMIVRISEERVVVDWLGVGLLSAGAALLSVLVTAMTLPFLRGATRLTSLRTE</sequence>
<feature type="transmembrane region" description="Helical" evidence="6">
    <location>
        <begin position="26"/>
        <end position="50"/>
    </location>
</feature>
<dbReference type="PANTHER" id="PTHR30287">
    <property type="entry name" value="MEMBRANE COMPONENT OF PREDICTED ABC SUPERFAMILY METABOLITE UPTAKE TRANSPORTER"/>
    <property type="match status" value="1"/>
</dbReference>
<feature type="transmembrane region" description="Helical" evidence="6">
    <location>
        <begin position="738"/>
        <end position="763"/>
    </location>
</feature>
<feature type="transmembrane region" description="Helical" evidence="6">
    <location>
        <begin position="357"/>
        <end position="380"/>
    </location>
</feature>
<evidence type="ECO:0000256" key="6">
    <source>
        <dbReference type="SAM" id="Phobius"/>
    </source>
</evidence>
<gene>
    <name evidence="8" type="ORF">BU204_20240</name>
</gene>
<keyword evidence="5 6" id="KW-0472">Membrane</keyword>